<dbReference type="PRINTS" id="PR00732">
    <property type="entry name" value="GLHYDRLASE4"/>
</dbReference>
<evidence type="ECO:0000256" key="2">
    <source>
        <dbReference type="PIRSR" id="PIRSR601088-2"/>
    </source>
</evidence>
<sequence length="123" mass="14116">MIITIVGGGSTFTPGIVKSIALREKELELEEIRLFDIDKERQDKVAVVVNWILKEDVKTDVKLTVTNCEKEAYTDATFIFAQMRVGKYEMREQDEKIPLKYGCVGQELVVVEGWHTDCVQYNQ</sequence>
<dbReference type="Gene3D" id="3.40.50.720">
    <property type="entry name" value="NAD(P)-binding Rossmann-like Domain"/>
    <property type="match status" value="1"/>
</dbReference>
<accession>A0A381IEH4</accession>
<evidence type="ECO:0000256" key="3">
    <source>
        <dbReference type="PIRSR" id="PIRSR601088-4"/>
    </source>
</evidence>
<proteinExistence type="predicted"/>
<dbReference type="EC" id="3.2.1.122" evidence="4"/>
<dbReference type="Pfam" id="PF02056">
    <property type="entry name" value="Glyco_hydro_4"/>
    <property type="match status" value="1"/>
</dbReference>
<protein>
    <submittedName>
        <fullName evidence="4">6-phospho-alpha-glucosidase</fullName>
        <ecNumber evidence="4">3.2.1.122</ecNumber>
    </submittedName>
</protein>
<evidence type="ECO:0000256" key="1">
    <source>
        <dbReference type="ARBA" id="ARBA00023027"/>
    </source>
</evidence>
<dbReference type="PANTHER" id="PTHR32092">
    <property type="entry name" value="6-PHOSPHO-BETA-GLUCOSIDASE-RELATED"/>
    <property type="match status" value="1"/>
</dbReference>
<feature type="site" description="Increases basicity of active site Tyr" evidence="3">
    <location>
        <position position="107"/>
    </location>
</feature>
<keyword evidence="4" id="KW-0378">Hydrolase</keyword>
<dbReference type="PANTHER" id="PTHR32092:SF14">
    <property type="entry name" value="MALTOSE-6'-PHOSPHATE GLUCOSIDASE"/>
    <property type="match status" value="1"/>
</dbReference>
<dbReference type="GO" id="GO:0005975">
    <property type="term" value="P:carbohydrate metabolic process"/>
    <property type="evidence" value="ECO:0007669"/>
    <property type="project" value="InterPro"/>
</dbReference>
<dbReference type="GO" id="GO:0050081">
    <property type="term" value="F:maltose-6'-phosphate glucosidase activity"/>
    <property type="evidence" value="ECO:0007669"/>
    <property type="project" value="UniProtKB-EC"/>
</dbReference>
<organism evidence="4">
    <name type="scientific">Clostridioides difficile</name>
    <name type="common">Peptoclostridium difficile</name>
    <dbReference type="NCBI Taxonomy" id="1496"/>
    <lineage>
        <taxon>Bacteria</taxon>
        <taxon>Bacillati</taxon>
        <taxon>Bacillota</taxon>
        <taxon>Clostridia</taxon>
        <taxon>Peptostreptococcales</taxon>
        <taxon>Peptostreptococcaceae</taxon>
        <taxon>Clostridioides</taxon>
    </lineage>
</organism>
<name>A0A381IEH4_CLODI</name>
<keyword evidence="1" id="KW-0520">NAD</keyword>
<keyword evidence="4" id="KW-0326">Glycosidase</keyword>
<evidence type="ECO:0000313" key="4">
    <source>
        <dbReference type="EMBL" id="SUY25949.1"/>
    </source>
</evidence>
<feature type="binding site" evidence="2">
    <location>
        <position position="91"/>
    </location>
    <ligand>
        <name>substrate</name>
    </ligand>
</feature>
<dbReference type="AlphaFoldDB" id="A0A381IEH4"/>
<gene>
    <name evidence="4" type="primary">glvA_2</name>
    <name evidence="4" type="ORF">NCTC13307_03316</name>
</gene>
<dbReference type="SUPFAM" id="SSF51735">
    <property type="entry name" value="NAD(P)-binding Rossmann-fold domains"/>
    <property type="match status" value="1"/>
</dbReference>
<reference evidence="4" key="1">
    <citation type="submission" date="2018-06" db="EMBL/GenBank/DDBJ databases">
        <authorList>
            <consortium name="Pathogen Informatics"/>
            <person name="Doyle S."/>
        </authorList>
    </citation>
    <scope>NUCLEOTIDE SEQUENCE</scope>
    <source>
        <strain evidence="4">NCTC13307</strain>
    </source>
</reference>
<dbReference type="EMBL" id="UFWD01000001">
    <property type="protein sequence ID" value="SUY25949.1"/>
    <property type="molecule type" value="Genomic_DNA"/>
</dbReference>
<dbReference type="InterPro" id="IPR036291">
    <property type="entry name" value="NAD(P)-bd_dom_sf"/>
</dbReference>
<dbReference type="InterPro" id="IPR001088">
    <property type="entry name" value="Glyco_hydro_4"/>
</dbReference>